<gene>
    <name evidence="1" type="ORF">RRG08_034657</name>
</gene>
<accession>A0AAE1E9Q7</accession>
<keyword evidence="2" id="KW-1185">Reference proteome</keyword>
<organism evidence="1 2">
    <name type="scientific">Elysia crispata</name>
    <name type="common">lettuce slug</name>
    <dbReference type="NCBI Taxonomy" id="231223"/>
    <lineage>
        <taxon>Eukaryota</taxon>
        <taxon>Metazoa</taxon>
        <taxon>Spiralia</taxon>
        <taxon>Lophotrochozoa</taxon>
        <taxon>Mollusca</taxon>
        <taxon>Gastropoda</taxon>
        <taxon>Heterobranchia</taxon>
        <taxon>Euthyneura</taxon>
        <taxon>Panpulmonata</taxon>
        <taxon>Sacoglossa</taxon>
        <taxon>Placobranchoidea</taxon>
        <taxon>Plakobranchidae</taxon>
        <taxon>Elysia</taxon>
    </lineage>
</organism>
<feature type="non-terminal residue" evidence="1">
    <location>
        <position position="69"/>
    </location>
</feature>
<protein>
    <submittedName>
        <fullName evidence="1">Uncharacterized protein</fullName>
    </submittedName>
</protein>
<dbReference type="EMBL" id="JAWDGP010000724">
    <property type="protein sequence ID" value="KAK3798103.1"/>
    <property type="molecule type" value="Genomic_DNA"/>
</dbReference>
<comment type="caution">
    <text evidence="1">The sequence shown here is derived from an EMBL/GenBank/DDBJ whole genome shotgun (WGS) entry which is preliminary data.</text>
</comment>
<name>A0AAE1E9Q7_9GAST</name>
<evidence type="ECO:0000313" key="2">
    <source>
        <dbReference type="Proteomes" id="UP001283361"/>
    </source>
</evidence>
<dbReference type="Proteomes" id="UP001283361">
    <property type="component" value="Unassembled WGS sequence"/>
</dbReference>
<evidence type="ECO:0000313" key="1">
    <source>
        <dbReference type="EMBL" id="KAK3798103.1"/>
    </source>
</evidence>
<reference evidence="1" key="1">
    <citation type="journal article" date="2023" name="G3 (Bethesda)">
        <title>A reference genome for the long-term kleptoplast-retaining sea slug Elysia crispata morphotype clarki.</title>
        <authorList>
            <person name="Eastman K.E."/>
            <person name="Pendleton A.L."/>
            <person name="Shaikh M.A."/>
            <person name="Suttiyut T."/>
            <person name="Ogas R."/>
            <person name="Tomko P."/>
            <person name="Gavelis G."/>
            <person name="Widhalm J.R."/>
            <person name="Wisecaver J.H."/>
        </authorList>
    </citation>
    <scope>NUCLEOTIDE SEQUENCE</scope>
    <source>
        <strain evidence="1">ECLA1</strain>
    </source>
</reference>
<sequence>LHAVGCDWEAFCERHGDFLRCQKWIVLDSPDNIQNTNRQAAQSDYRRYEAGGQPVPSFCLQFFDSIIKP</sequence>
<dbReference type="AlphaFoldDB" id="A0AAE1E9Q7"/>
<proteinExistence type="predicted"/>